<comment type="subunit">
    <text evidence="6">Homodimer.</text>
</comment>
<dbReference type="InterPro" id="IPR003680">
    <property type="entry name" value="Flavodoxin_fold"/>
</dbReference>
<dbReference type="InterPro" id="IPR050104">
    <property type="entry name" value="FMN-dep_NADH:Q_OxRdtase_AzoR1"/>
</dbReference>
<evidence type="ECO:0000256" key="3">
    <source>
        <dbReference type="ARBA" id="ARBA00023002"/>
    </source>
</evidence>
<dbReference type="PANTHER" id="PTHR43741">
    <property type="entry name" value="FMN-DEPENDENT NADH-AZOREDUCTASE 1"/>
    <property type="match status" value="1"/>
</dbReference>
<reference evidence="8 9" key="1">
    <citation type="submission" date="2018-09" db="EMBL/GenBank/DDBJ databases">
        <title>Altererythrobacter sp.Ery1 and Ery12, the genome sequencing of novel strains in genus Alterythrobacter.</title>
        <authorList>
            <person name="Cheng H."/>
            <person name="Wu Y.-H."/>
            <person name="Fang C."/>
            <person name="Xu X.-W."/>
        </authorList>
    </citation>
    <scope>NUCLEOTIDE SEQUENCE [LARGE SCALE GENOMIC DNA]</scope>
    <source>
        <strain evidence="8 9">Ery12</strain>
    </source>
</reference>
<dbReference type="AlphaFoldDB" id="A0A419QY59"/>
<dbReference type="EC" id="1.6.5.-" evidence="6"/>
<sequence length="223" mass="24156">MSILHISASPQQAGSHSRELGRHLVERLKSAIDLPVVVRDLAETPPPFPCASFVQASLSASTRSFANKSDALTVSEHLIAEVEQASAIIIDMPMHNFTVPAAFKAWIDMVVRPERTFRPTSSGKIGLLEERPVALIIACGGLFSGGAASQPDFLTPYVTRIFQTIGLGDVTSIRLEGTARAPEFVAKAKAQAKAELDKIAIRFETILLSELSHSAPRHERSFD</sequence>
<dbReference type="PANTHER" id="PTHR43741:SF4">
    <property type="entry name" value="FMN-DEPENDENT NADH:QUINONE OXIDOREDUCTASE"/>
    <property type="match status" value="1"/>
</dbReference>
<evidence type="ECO:0000256" key="4">
    <source>
        <dbReference type="ARBA" id="ARBA00023027"/>
    </source>
</evidence>
<proteinExistence type="inferred from homology"/>
<dbReference type="Pfam" id="PF02525">
    <property type="entry name" value="Flavodoxin_2"/>
    <property type="match status" value="1"/>
</dbReference>
<comment type="function">
    <text evidence="6">Also exhibits azoreductase activity. Catalyzes the reductive cleavage of the azo bond in aromatic azo compounds to the corresponding amines.</text>
</comment>
<dbReference type="HAMAP" id="MF_01216">
    <property type="entry name" value="Azoreductase_type1"/>
    <property type="match status" value="1"/>
</dbReference>
<dbReference type="EC" id="1.7.1.17" evidence="6"/>
<evidence type="ECO:0000313" key="9">
    <source>
        <dbReference type="Proteomes" id="UP000284322"/>
    </source>
</evidence>
<gene>
    <name evidence="6" type="primary">azoR</name>
    <name evidence="8" type="ORF">D6858_14100</name>
</gene>
<comment type="function">
    <text evidence="6">Quinone reductase that provides resistance to thiol-specific stress caused by electrophilic quinones.</text>
</comment>
<dbReference type="GO" id="GO:0009055">
    <property type="term" value="F:electron transfer activity"/>
    <property type="evidence" value="ECO:0007669"/>
    <property type="project" value="UniProtKB-UniRule"/>
</dbReference>
<dbReference type="GO" id="GO:0016652">
    <property type="term" value="F:oxidoreductase activity, acting on NAD(P)H as acceptor"/>
    <property type="evidence" value="ECO:0007669"/>
    <property type="project" value="UniProtKB-UniRule"/>
</dbReference>
<evidence type="ECO:0000256" key="2">
    <source>
        <dbReference type="ARBA" id="ARBA00022643"/>
    </source>
</evidence>
<evidence type="ECO:0000259" key="7">
    <source>
        <dbReference type="Pfam" id="PF02525"/>
    </source>
</evidence>
<comment type="caution">
    <text evidence="8">The sequence shown here is derived from an EMBL/GenBank/DDBJ whole genome shotgun (WGS) entry which is preliminary data.</text>
</comment>
<dbReference type="SUPFAM" id="SSF52218">
    <property type="entry name" value="Flavoproteins"/>
    <property type="match status" value="1"/>
</dbReference>
<dbReference type="RefSeq" id="WP_120111992.1">
    <property type="nucleotide sequence ID" value="NZ_RAHJ01000022.1"/>
</dbReference>
<evidence type="ECO:0000256" key="5">
    <source>
        <dbReference type="ARBA" id="ARBA00048542"/>
    </source>
</evidence>
<evidence type="ECO:0000313" key="8">
    <source>
        <dbReference type="EMBL" id="RJX65456.1"/>
    </source>
</evidence>
<keyword evidence="9" id="KW-1185">Reference proteome</keyword>
<accession>A0A419QY59</accession>
<keyword evidence="3 6" id="KW-0560">Oxidoreductase</keyword>
<evidence type="ECO:0000256" key="6">
    <source>
        <dbReference type="HAMAP-Rule" id="MF_01216"/>
    </source>
</evidence>
<dbReference type="GO" id="GO:0010181">
    <property type="term" value="F:FMN binding"/>
    <property type="evidence" value="ECO:0007669"/>
    <property type="project" value="UniProtKB-UniRule"/>
</dbReference>
<comment type="catalytic activity">
    <reaction evidence="5">
        <text>N,N-dimethyl-1,4-phenylenediamine + anthranilate + 2 NAD(+) = 2-(4-dimethylaminophenyl)diazenylbenzoate + 2 NADH + 2 H(+)</text>
        <dbReference type="Rhea" id="RHEA:55872"/>
        <dbReference type="ChEBI" id="CHEBI:15378"/>
        <dbReference type="ChEBI" id="CHEBI:15783"/>
        <dbReference type="ChEBI" id="CHEBI:16567"/>
        <dbReference type="ChEBI" id="CHEBI:57540"/>
        <dbReference type="ChEBI" id="CHEBI:57945"/>
        <dbReference type="ChEBI" id="CHEBI:71579"/>
        <dbReference type="EC" id="1.7.1.17"/>
    </reaction>
    <physiologicalReaction direction="right-to-left" evidence="5">
        <dbReference type="Rhea" id="RHEA:55874"/>
    </physiologicalReaction>
</comment>
<dbReference type="OrthoDB" id="9787136at2"/>
<feature type="domain" description="Flavodoxin-like fold" evidence="7">
    <location>
        <begin position="1"/>
        <end position="198"/>
    </location>
</feature>
<dbReference type="Gene3D" id="3.40.50.360">
    <property type="match status" value="1"/>
</dbReference>
<dbReference type="EMBL" id="RAHJ01000022">
    <property type="protein sequence ID" value="RJX65456.1"/>
    <property type="molecule type" value="Genomic_DNA"/>
</dbReference>
<dbReference type="InterPro" id="IPR023048">
    <property type="entry name" value="NADH:quinone_OxRdtase_FMN_depd"/>
</dbReference>
<comment type="cofactor">
    <cofactor evidence="6">
        <name>FMN</name>
        <dbReference type="ChEBI" id="CHEBI:58210"/>
    </cofactor>
    <text evidence="6">Binds 1 FMN per subunit.</text>
</comment>
<dbReference type="InterPro" id="IPR029039">
    <property type="entry name" value="Flavoprotein-like_sf"/>
</dbReference>
<dbReference type="GO" id="GO:0016655">
    <property type="term" value="F:oxidoreductase activity, acting on NAD(P)H, quinone or similar compound as acceptor"/>
    <property type="evidence" value="ECO:0007669"/>
    <property type="project" value="InterPro"/>
</dbReference>
<protein>
    <recommendedName>
        <fullName evidence="6">FMN dependent NADH:quinone oxidoreductase</fullName>
        <ecNumber evidence="6">1.6.5.-</ecNumber>
    </recommendedName>
    <alternativeName>
        <fullName evidence="6">Azo-dye reductase</fullName>
    </alternativeName>
    <alternativeName>
        <fullName evidence="6">FMN-dependent NADH-azo compound oxidoreductase</fullName>
    </alternativeName>
    <alternativeName>
        <fullName evidence="6">FMN-dependent NADH-azoreductase</fullName>
        <ecNumber evidence="6">1.7.1.17</ecNumber>
    </alternativeName>
</protein>
<comment type="catalytic activity">
    <reaction evidence="6">
        <text>2 a quinone + NADH + H(+) = 2 a 1,4-benzosemiquinone + NAD(+)</text>
        <dbReference type="Rhea" id="RHEA:65952"/>
        <dbReference type="ChEBI" id="CHEBI:15378"/>
        <dbReference type="ChEBI" id="CHEBI:57540"/>
        <dbReference type="ChEBI" id="CHEBI:57945"/>
        <dbReference type="ChEBI" id="CHEBI:132124"/>
        <dbReference type="ChEBI" id="CHEBI:134225"/>
    </reaction>
</comment>
<evidence type="ECO:0000256" key="1">
    <source>
        <dbReference type="ARBA" id="ARBA00022630"/>
    </source>
</evidence>
<comment type="similarity">
    <text evidence="6">Belongs to the azoreductase type 1 family.</text>
</comment>
<feature type="binding site" evidence="6">
    <location>
        <position position="9"/>
    </location>
    <ligand>
        <name>FMN</name>
        <dbReference type="ChEBI" id="CHEBI:58210"/>
    </ligand>
</feature>
<organism evidence="8 9">
    <name type="scientific">Tsuneonella suprasediminis</name>
    <dbReference type="NCBI Taxonomy" id="2306996"/>
    <lineage>
        <taxon>Bacteria</taxon>
        <taxon>Pseudomonadati</taxon>
        <taxon>Pseudomonadota</taxon>
        <taxon>Alphaproteobacteria</taxon>
        <taxon>Sphingomonadales</taxon>
        <taxon>Erythrobacteraceae</taxon>
        <taxon>Tsuneonella</taxon>
    </lineage>
</organism>
<comment type="caution">
    <text evidence="6">Lacks conserved residue(s) required for the propagation of feature annotation.</text>
</comment>
<feature type="binding site" evidence="6">
    <location>
        <begin position="15"/>
        <end position="17"/>
    </location>
    <ligand>
        <name>FMN</name>
        <dbReference type="ChEBI" id="CHEBI:58210"/>
    </ligand>
</feature>
<dbReference type="Proteomes" id="UP000284322">
    <property type="component" value="Unassembled WGS sequence"/>
</dbReference>
<keyword evidence="2 6" id="KW-0288">FMN</keyword>
<name>A0A419QY59_9SPHN</name>
<keyword evidence="4 6" id="KW-0520">NAD</keyword>
<keyword evidence="1 6" id="KW-0285">Flavoprotein</keyword>